<dbReference type="PANTHER" id="PTHR35936">
    <property type="entry name" value="MEMBRANE-BOUND LYTIC MUREIN TRANSGLYCOSYLASE F"/>
    <property type="match status" value="1"/>
</dbReference>
<dbReference type="SUPFAM" id="SSF53850">
    <property type="entry name" value="Periplasmic binding protein-like II"/>
    <property type="match status" value="1"/>
</dbReference>
<dbReference type="InterPro" id="IPR001320">
    <property type="entry name" value="Iontro_rcpt_C"/>
</dbReference>
<dbReference type="SMART" id="SM00079">
    <property type="entry name" value="PBPe"/>
    <property type="match status" value="1"/>
</dbReference>
<gene>
    <name evidence="5" type="ORF">L0P57_12425</name>
</gene>
<dbReference type="Gene3D" id="3.40.190.10">
    <property type="entry name" value="Periplasmic binding protein-like II"/>
    <property type="match status" value="2"/>
</dbReference>
<dbReference type="RefSeq" id="WP_191362858.1">
    <property type="nucleotide sequence ID" value="NZ_JAKNHQ010000021.1"/>
</dbReference>
<evidence type="ECO:0000259" key="4">
    <source>
        <dbReference type="SMART" id="SM00079"/>
    </source>
</evidence>
<dbReference type="CDD" id="cd13624">
    <property type="entry name" value="PBP2_Arg_Lys_His"/>
    <property type="match status" value="1"/>
</dbReference>
<evidence type="ECO:0000313" key="6">
    <source>
        <dbReference type="Proteomes" id="UP001298681"/>
    </source>
</evidence>
<reference evidence="5 6" key="1">
    <citation type="submission" date="2022-01" db="EMBL/GenBank/DDBJ databases">
        <title>Collection of gut derived symbiotic bacterial strains cultured from healthy donors.</title>
        <authorList>
            <person name="Lin H."/>
            <person name="Kohout C."/>
            <person name="Waligurski E."/>
            <person name="Pamer E.G."/>
        </authorList>
    </citation>
    <scope>NUCLEOTIDE SEQUENCE [LARGE SCALE GENOMIC DNA]</scope>
    <source>
        <strain evidence="5 6">DFI.7.58</strain>
    </source>
</reference>
<name>A0ABS9MMJ3_9FIRM</name>
<feature type="domain" description="Solute-binding protein family 3/N-terminal" evidence="3">
    <location>
        <begin position="38"/>
        <end position="261"/>
    </location>
</feature>
<evidence type="ECO:0000259" key="3">
    <source>
        <dbReference type="SMART" id="SM00062"/>
    </source>
</evidence>
<feature type="domain" description="Ionotropic glutamate receptor C-terminal" evidence="4">
    <location>
        <begin position="38"/>
        <end position="260"/>
    </location>
</feature>
<organism evidence="5 6">
    <name type="scientific">Anaeromassilibacillus senegalensis</name>
    <dbReference type="NCBI Taxonomy" id="1673717"/>
    <lineage>
        <taxon>Bacteria</taxon>
        <taxon>Bacillati</taxon>
        <taxon>Bacillota</taxon>
        <taxon>Clostridia</taxon>
        <taxon>Eubacteriales</taxon>
        <taxon>Acutalibacteraceae</taxon>
        <taxon>Anaeromassilibacillus</taxon>
    </lineage>
</organism>
<proteinExistence type="predicted"/>
<dbReference type="PANTHER" id="PTHR35936:SF17">
    <property type="entry name" value="ARGININE-BINDING EXTRACELLULAR PROTEIN ARTP"/>
    <property type="match status" value="1"/>
</dbReference>
<dbReference type="SMART" id="SM00062">
    <property type="entry name" value="PBPb"/>
    <property type="match status" value="1"/>
</dbReference>
<dbReference type="InterPro" id="IPR001638">
    <property type="entry name" value="Solute-binding_3/MltF_N"/>
</dbReference>
<evidence type="ECO:0000313" key="5">
    <source>
        <dbReference type="EMBL" id="MCG4611733.1"/>
    </source>
</evidence>
<accession>A0ABS9MMJ3</accession>
<keyword evidence="1 2" id="KW-0732">Signal</keyword>
<dbReference type="Proteomes" id="UP001298681">
    <property type="component" value="Unassembled WGS sequence"/>
</dbReference>
<keyword evidence="6" id="KW-1185">Reference proteome</keyword>
<evidence type="ECO:0000256" key="1">
    <source>
        <dbReference type="ARBA" id="ARBA00022729"/>
    </source>
</evidence>
<comment type="caution">
    <text evidence="5">The sequence shown here is derived from an EMBL/GenBank/DDBJ whole genome shotgun (WGS) entry which is preliminary data.</text>
</comment>
<dbReference type="EMBL" id="JAKNHQ010000021">
    <property type="protein sequence ID" value="MCG4611733.1"/>
    <property type="molecule type" value="Genomic_DNA"/>
</dbReference>
<dbReference type="Pfam" id="PF00497">
    <property type="entry name" value="SBP_bac_3"/>
    <property type="match status" value="1"/>
</dbReference>
<evidence type="ECO:0000256" key="2">
    <source>
        <dbReference type="SAM" id="SignalP"/>
    </source>
</evidence>
<feature type="signal peptide" evidence="2">
    <location>
        <begin position="1"/>
        <end position="22"/>
    </location>
</feature>
<feature type="chain" id="PRO_5046938935" evidence="2">
    <location>
        <begin position="23"/>
        <end position="261"/>
    </location>
</feature>
<protein>
    <submittedName>
        <fullName evidence="5">Basic amino acid ABC transporter substrate-binding protein</fullName>
    </submittedName>
</protein>
<sequence length="261" mass="28311">MKTGKKILAFLLAVSMMVPMSACGSKVKTPEDIQNAGTLYMATNAEFEPFEYKDGDEVVGIDIEISQKIADKLGVELEVSDIAFDTLITALQSGKADIVAAGMTASEDRKKNVDFSDPYFDASQAIIVTNDSDITSRTDLNGKTVGVQLGTTGDQYCTNEDGENDISVAEVKRYSKGMEAVSDLLAGRIDAVVIDDFPAEKLVEKNSDKIKKLDEALTSEEYAIAMPKGSTELQKLVNEVLQEMKDSGEMDEIVSKYISAE</sequence>